<dbReference type="InterPro" id="IPR046151">
    <property type="entry name" value="DUF6153"/>
</dbReference>
<evidence type="ECO:0000256" key="1">
    <source>
        <dbReference type="SAM" id="Phobius"/>
    </source>
</evidence>
<accession>A0ABY4L014</accession>
<evidence type="ECO:0000313" key="3">
    <source>
        <dbReference type="Proteomes" id="UP000832041"/>
    </source>
</evidence>
<keyword evidence="1" id="KW-0472">Membrane</keyword>
<dbReference type="Pfam" id="PF19650">
    <property type="entry name" value="DUF6153"/>
    <property type="match status" value="1"/>
</dbReference>
<gene>
    <name evidence="2" type="ORF">FOF52_06555</name>
</gene>
<feature type="transmembrane region" description="Helical" evidence="1">
    <location>
        <begin position="77"/>
        <end position="99"/>
    </location>
</feature>
<dbReference type="Proteomes" id="UP000832041">
    <property type="component" value="Chromosome"/>
</dbReference>
<evidence type="ECO:0000313" key="2">
    <source>
        <dbReference type="EMBL" id="UPT20665.1"/>
    </source>
</evidence>
<dbReference type="RefSeq" id="WP_248592948.1">
    <property type="nucleotide sequence ID" value="NZ_BAABEB010000012.1"/>
</dbReference>
<proteinExistence type="predicted"/>
<reference evidence="2 3" key="1">
    <citation type="submission" date="2020-04" db="EMBL/GenBank/DDBJ databases">
        <title>Thermobifida alba genome sequencing and assembly.</title>
        <authorList>
            <person name="Luzics S."/>
            <person name="Horvath B."/>
            <person name="Nagy I."/>
            <person name="Toth A."/>
            <person name="Nagy I."/>
            <person name="Kukolya J."/>
        </authorList>
    </citation>
    <scope>NUCLEOTIDE SEQUENCE [LARGE SCALE GENOMIC DNA]</scope>
    <source>
        <strain evidence="2 3">DSM 43795</strain>
    </source>
</reference>
<organism evidence="2 3">
    <name type="scientific">Thermobifida alba</name>
    <name type="common">Thermomonospora alba</name>
    <dbReference type="NCBI Taxonomy" id="53522"/>
    <lineage>
        <taxon>Bacteria</taxon>
        <taxon>Bacillati</taxon>
        <taxon>Actinomycetota</taxon>
        <taxon>Actinomycetes</taxon>
        <taxon>Streptosporangiales</taxon>
        <taxon>Nocardiopsidaceae</taxon>
        <taxon>Thermobifida</taxon>
    </lineage>
</organism>
<sequence>MSRTTPARVRHPVPAWVRLLLLLSVLFGFGAMHTLGHHNAPSERHPVPVAAAAVHAVPSVHDASDLPDTDPTSMCPALNVTVVALLSLTSVALLAWPGLLAPPPSWLHRLALRFAPPPPPPSLARLQVLRI</sequence>
<keyword evidence="1" id="KW-1133">Transmembrane helix</keyword>
<keyword evidence="3" id="KW-1185">Reference proteome</keyword>
<protein>
    <submittedName>
        <fullName evidence="2">Uncharacterized protein</fullName>
    </submittedName>
</protein>
<dbReference type="EMBL" id="CP051627">
    <property type="protein sequence ID" value="UPT20665.1"/>
    <property type="molecule type" value="Genomic_DNA"/>
</dbReference>
<feature type="transmembrane region" description="Helical" evidence="1">
    <location>
        <begin position="15"/>
        <end position="35"/>
    </location>
</feature>
<keyword evidence="1" id="KW-0812">Transmembrane</keyword>
<name>A0ABY4L014_THEAE</name>